<dbReference type="SUPFAM" id="SSF56801">
    <property type="entry name" value="Acetyl-CoA synthetase-like"/>
    <property type="match status" value="1"/>
</dbReference>
<gene>
    <name evidence="5" type="ORF">ETB97_007976</name>
</gene>
<dbReference type="Gene3D" id="3.40.50.12780">
    <property type="entry name" value="N-terminal domain of ligase-like"/>
    <property type="match status" value="1"/>
</dbReference>
<dbReference type="GO" id="GO:0043041">
    <property type="term" value="P:amino acid activation for nonribosomal peptide biosynthetic process"/>
    <property type="evidence" value="ECO:0007669"/>
    <property type="project" value="TreeGrafter"/>
</dbReference>
<keyword evidence="2" id="KW-0597">Phosphoprotein</keyword>
<evidence type="ECO:0000256" key="1">
    <source>
        <dbReference type="ARBA" id="ARBA00022450"/>
    </source>
</evidence>
<evidence type="ECO:0000259" key="4">
    <source>
        <dbReference type="Pfam" id="PF00501"/>
    </source>
</evidence>
<reference evidence="5 6" key="1">
    <citation type="submission" date="2019-04" db="EMBL/GenBank/DDBJ databases">
        <title>Aspergillus burnettii sp. nov., novel species from soil in southeast Queensland.</title>
        <authorList>
            <person name="Gilchrist C.L.M."/>
            <person name="Pitt J.I."/>
            <person name="Lange L."/>
            <person name="Lacey H.J."/>
            <person name="Vuong D."/>
            <person name="Midgley D.J."/>
            <person name="Greenfield P."/>
            <person name="Bradbury M."/>
            <person name="Lacey E."/>
            <person name="Busk P.K."/>
            <person name="Pilgaard B."/>
            <person name="Chooi Y.H."/>
            <person name="Piggott A.M."/>
        </authorList>
    </citation>
    <scope>NUCLEOTIDE SEQUENCE [LARGE SCALE GENOMIC DNA]</scope>
    <source>
        <strain evidence="5 6">FRR 5400</strain>
    </source>
</reference>
<dbReference type="GO" id="GO:0031177">
    <property type="term" value="F:phosphopantetheine binding"/>
    <property type="evidence" value="ECO:0007669"/>
    <property type="project" value="TreeGrafter"/>
</dbReference>
<keyword evidence="1" id="KW-0596">Phosphopantetheine</keyword>
<dbReference type="InterPro" id="IPR042099">
    <property type="entry name" value="ANL_N_sf"/>
</dbReference>
<comment type="similarity">
    <text evidence="3">Belongs to the NRP synthetase family.</text>
</comment>
<dbReference type="InterPro" id="IPR000873">
    <property type="entry name" value="AMP-dep_synth/lig_dom"/>
</dbReference>
<protein>
    <recommendedName>
        <fullName evidence="4">AMP-dependent synthetase/ligase domain-containing protein</fullName>
    </recommendedName>
</protein>
<comment type="caution">
    <text evidence="5">The sequence shown here is derived from an EMBL/GenBank/DDBJ whole genome shotgun (WGS) entry which is preliminary data.</text>
</comment>
<evidence type="ECO:0000256" key="2">
    <source>
        <dbReference type="ARBA" id="ARBA00022553"/>
    </source>
</evidence>
<dbReference type="GO" id="GO:0044550">
    <property type="term" value="P:secondary metabolite biosynthetic process"/>
    <property type="evidence" value="ECO:0007669"/>
    <property type="project" value="TreeGrafter"/>
</dbReference>
<name>A0A8H5ZXD7_PETAA</name>
<dbReference type="Pfam" id="PF00501">
    <property type="entry name" value="AMP-binding"/>
    <property type="match status" value="1"/>
</dbReference>
<dbReference type="InterPro" id="IPR045851">
    <property type="entry name" value="AMP-bd_C_sf"/>
</dbReference>
<dbReference type="Proteomes" id="UP000541154">
    <property type="component" value="Unassembled WGS sequence"/>
</dbReference>
<dbReference type="PANTHER" id="PTHR45527:SF12">
    <property type="entry name" value="NONRIBOSOMAL PEPTIDE SYNTHETASE IVOA"/>
    <property type="match status" value="1"/>
</dbReference>
<dbReference type="AlphaFoldDB" id="A0A8H5ZXD7"/>
<accession>A0A8H5ZXD7</accession>
<dbReference type="PANTHER" id="PTHR45527">
    <property type="entry name" value="NONRIBOSOMAL PEPTIDE SYNTHETASE"/>
    <property type="match status" value="1"/>
</dbReference>
<dbReference type="EMBL" id="SPNV01000352">
    <property type="protein sequence ID" value="KAF5856055.1"/>
    <property type="molecule type" value="Genomic_DNA"/>
</dbReference>
<evidence type="ECO:0000256" key="3">
    <source>
        <dbReference type="ARBA" id="ARBA00029454"/>
    </source>
</evidence>
<proteinExistence type="inferred from homology"/>
<organism evidence="5 6">
    <name type="scientific">Petromyces alliaceus</name>
    <name type="common">Aspergillus alliaceus</name>
    <dbReference type="NCBI Taxonomy" id="209559"/>
    <lineage>
        <taxon>Eukaryota</taxon>
        <taxon>Fungi</taxon>
        <taxon>Dikarya</taxon>
        <taxon>Ascomycota</taxon>
        <taxon>Pezizomycotina</taxon>
        <taxon>Eurotiomycetes</taxon>
        <taxon>Eurotiomycetidae</taxon>
        <taxon>Eurotiales</taxon>
        <taxon>Aspergillaceae</taxon>
        <taxon>Aspergillus</taxon>
        <taxon>Aspergillus subgen. Circumdati</taxon>
    </lineage>
</organism>
<evidence type="ECO:0000313" key="5">
    <source>
        <dbReference type="EMBL" id="KAF5856055.1"/>
    </source>
</evidence>
<sequence>MAASASQMKKIEGSTSQKFCTEYNVTLVLITPTLANLLEPATFPTLRTLIFGGEALRDDIVQKWSAVEGLSLSQSYGPAETGPCITGNVADRPEILGYALDYSICMLINSNNHDKLVPLGAVGKQVVGGPSLLREYIYNADRTDAAVIENPTWSFSLDTPMRRFYKTGDLLRYSIDTLDGRVEYVGRTDDQVKYHGQRIELKEIEHHLSSLPGIVSCMVTLVKKGHFKDRLVAVTQCSGRSNPHGAGVALYTT</sequence>
<dbReference type="GO" id="GO:0005737">
    <property type="term" value="C:cytoplasm"/>
    <property type="evidence" value="ECO:0007669"/>
    <property type="project" value="TreeGrafter"/>
</dbReference>
<dbReference type="Gene3D" id="3.30.300.30">
    <property type="match status" value="1"/>
</dbReference>
<feature type="domain" description="AMP-dependent synthetase/ligase" evidence="4">
    <location>
        <begin position="18"/>
        <end position="136"/>
    </location>
</feature>
<evidence type="ECO:0000313" key="6">
    <source>
        <dbReference type="Proteomes" id="UP000541154"/>
    </source>
</evidence>
<keyword evidence="6" id="KW-1185">Reference proteome</keyword>